<dbReference type="PANTHER" id="PTHR21349:SF0">
    <property type="entry name" value="LARGE RIBOSOMAL SUBUNIT PROTEIN BL21M"/>
    <property type="match status" value="1"/>
</dbReference>
<dbReference type="GO" id="GO:0005762">
    <property type="term" value="C:mitochondrial large ribosomal subunit"/>
    <property type="evidence" value="ECO:0007669"/>
    <property type="project" value="TreeGrafter"/>
</dbReference>
<dbReference type="eggNOG" id="KOG0453">
    <property type="taxonomic scope" value="Eukaryota"/>
</dbReference>
<dbReference type="InParanoid" id="A0A0L0HW50"/>
<reference evidence="4 5" key="1">
    <citation type="submission" date="2009-08" db="EMBL/GenBank/DDBJ databases">
        <title>The Genome Sequence of Spizellomyces punctatus strain DAOM BR117.</title>
        <authorList>
            <consortium name="The Broad Institute Genome Sequencing Platform"/>
            <person name="Russ C."/>
            <person name="Cuomo C."/>
            <person name="Shea T."/>
            <person name="Young S.K."/>
            <person name="Zeng Q."/>
            <person name="Koehrsen M."/>
            <person name="Haas B."/>
            <person name="Borodovsky M."/>
            <person name="Guigo R."/>
            <person name="Alvarado L."/>
            <person name="Berlin A."/>
            <person name="Bochicchio J."/>
            <person name="Borenstein D."/>
            <person name="Chapman S."/>
            <person name="Chen Z."/>
            <person name="Engels R."/>
            <person name="Freedman E."/>
            <person name="Gellesch M."/>
            <person name="Goldberg J."/>
            <person name="Griggs A."/>
            <person name="Gujja S."/>
            <person name="Heiman D."/>
            <person name="Hepburn T."/>
            <person name="Howarth C."/>
            <person name="Jen D."/>
            <person name="Larson L."/>
            <person name="Lewis B."/>
            <person name="Mehta T."/>
            <person name="Park D."/>
            <person name="Pearson M."/>
            <person name="Roberts A."/>
            <person name="Saif S."/>
            <person name="Shenoy N."/>
            <person name="Sisk P."/>
            <person name="Stolte C."/>
            <person name="Sykes S."/>
            <person name="Thomson T."/>
            <person name="Walk T."/>
            <person name="White J."/>
            <person name="Yandava C."/>
            <person name="Burger G."/>
            <person name="Gray M.W."/>
            <person name="Holland P.W.H."/>
            <person name="King N."/>
            <person name="Lang F.B.F."/>
            <person name="Roger A.J."/>
            <person name="Ruiz-Trillo I."/>
            <person name="Lander E."/>
            <person name="Nusbaum C."/>
        </authorList>
    </citation>
    <scope>NUCLEOTIDE SEQUENCE [LARGE SCALE GENOMIC DNA]</scope>
    <source>
        <strain evidence="4 5">DAOM BR117</strain>
    </source>
</reference>
<dbReference type="OrthoDB" id="5994at2759"/>
<dbReference type="InterPro" id="IPR028909">
    <property type="entry name" value="bL21-like"/>
</dbReference>
<dbReference type="STRING" id="645134.A0A0L0HW50"/>
<dbReference type="Proteomes" id="UP000053201">
    <property type="component" value="Unassembled WGS sequence"/>
</dbReference>
<protein>
    <recommendedName>
        <fullName evidence="2">Large ribosomal subunit protein bL21m</fullName>
    </recommendedName>
</protein>
<dbReference type="RefSeq" id="XP_016613159.1">
    <property type="nucleotide sequence ID" value="XM_016749121.1"/>
</dbReference>
<evidence type="ECO:0000313" key="4">
    <source>
        <dbReference type="EMBL" id="KND05120.1"/>
    </source>
</evidence>
<dbReference type="OMA" id="KGAPYID"/>
<dbReference type="SUPFAM" id="SSF141091">
    <property type="entry name" value="L21p-like"/>
    <property type="match status" value="1"/>
</dbReference>
<dbReference type="EMBL" id="KQ257450">
    <property type="protein sequence ID" value="KND05120.1"/>
    <property type="molecule type" value="Genomic_DNA"/>
</dbReference>
<evidence type="ECO:0000256" key="3">
    <source>
        <dbReference type="SAM" id="MobiDB-lite"/>
    </source>
</evidence>
<dbReference type="InterPro" id="IPR036164">
    <property type="entry name" value="bL21-like_sf"/>
</dbReference>
<keyword evidence="5" id="KW-1185">Reference proteome</keyword>
<sequence>MSRRIASMSLPAIKGAFRNCGRIGWSRPGLTAETGKTFSCTARASQAALALAEDDGPVSYSYGLSPASGSSRSSPLSPLRKSPSSSLSTQASQSSKPSSTATATLPETKPPTSWTQQTKDALDLLRNQSQYYAIVEIKNRPYFVNNNDIIVTMRMNDLRLGDVIALDRVREIGSGDYILKGNPYIDPKYFTIKAVVVEHPVSTEIVSVHKKRRGRDKIVRNNNHHTALRVAGIEINKPVA</sequence>
<feature type="region of interest" description="Disordered" evidence="3">
    <location>
        <begin position="63"/>
        <end position="117"/>
    </location>
</feature>
<dbReference type="AlphaFoldDB" id="A0A0L0HW50"/>
<feature type="compositionally biased region" description="Low complexity" evidence="3">
    <location>
        <begin position="63"/>
        <end position="106"/>
    </location>
</feature>
<comment type="similarity">
    <text evidence="1">Belongs to the bacterial ribosomal protein bL21 family.</text>
</comment>
<evidence type="ECO:0000313" key="5">
    <source>
        <dbReference type="Proteomes" id="UP000053201"/>
    </source>
</evidence>
<evidence type="ECO:0000256" key="2">
    <source>
        <dbReference type="ARBA" id="ARBA00044129"/>
    </source>
</evidence>
<dbReference type="GeneID" id="27684499"/>
<dbReference type="VEuPathDB" id="FungiDB:SPPG_00791"/>
<dbReference type="Pfam" id="PF00829">
    <property type="entry name" value="Ribosomal_L21p"/>
    <property type="match status" value="1"/>
</dbReference>
<proteinExistence type="inferred from homology"/>
<organism evidence="4 5">
    <name type="scientific">Spizellomyces punctatus (strain DAOM BR117)</name>
    <dbReference type="NCBI Taxonomy" id="645134"/>
    <lineage>
        <taxon>Eukaryota</taxon>
        <taxon>Fungi</taxon>
        <taxon>Fungi incertae sedis</taxon>
        <taxon>Chytridiomycota</taxon>
        <taxon>Chytridiomycota incertae sedis</taxon>
        <taxon>Chytridiomycetes</taxon>
        <taxon>Spizellomycetales</taxon>
        <taxon>Spizellomycetaceae</taxon>
        <taxon>Spizellomyces</taxon>
    </lineage>
</organism>
<dbReference type="GO" id="GO:0003735">
    <property type="term" value="F:structural constituent of ribosome"/>
    <property type="evidence" value="ECO:0007669"/>
    <property type="project" value="TreeGrafter"/>
</dbReference>
<evidence type="ECO:0000256" key="1">
    <source>
        <dbReference type="ARBA" id="ARBA00008563"/>
    </source>
</evidence>
<name>A0A0L0HW50_SPIPD</name>
<gene>
    <name evidence="4" type="ORF">SPPG_00791</name>
</gene>
<dbReference type="PANTHER" id="PTHR21349">
    <property type="entry name" value="50S RIBOSOMAL PROTEIN L21"/>
    <property type="match status" value="1"/>
</dbReference>
<accession>A0A0L0HW50</accession>